<protein>
    <submittedName>
        <fullName evidence="2">Uncharacterized protein</fullName>
    </submittedName>
</protein>
<dbReference type="AlphaFoldDB" id="A0A1H6CE32"/>
<proteinExistence type="predicted"/>
<gene>
    <name evidence="2" type="ORF">SAMN04489712_109244</name>
</gene>
<evidence type="ECO:0000313" key="2">
    <source>
        <dbReference type="EMBL" id="SEG71132.1"/>
    </source>
</evidence>
<sequence>MRTSAAELTDGLMEMDGPPPPEGLAEAAHAEAPAVTDTAPDTAPIGRIEDEFPGWGVWRSDTGRWWAFRTAARPLTIEQIRAGCRLIVQADTVDRLRAAILDEIDCTRRDAG</sequence>
<accession>A0A1H6CE32</accession>
<keyword evidence="3" id="KW-1185">Reference proteome</keyword>
<dbReference type="EMBL" id="FNVO01000009">
    <property type="protein sequence ID" value="SEG71132.1"/>
    <property type="molecule type" value="Genomic_DNA"/>
</dbReference>
<evidence type="ECO:0000313" key="3">
    <source>
        <dbReference type="Proteomes" id="UP000236723"/>
    </source>
</evidence>
<evidence type="ECO:0000256" key="1">
    <source>
        <dbReference type="SAM" id="MobiDB-lite"/>
    </source>
</evidence>
<reference evidence="3" key="1">
    <citation type="submission" date="2016-10" db="EMBL/GenBank/DDBJ databases">
        <authorList>
            <person name="Varghese N."/>
            <person name="Submissions S."/>
        </authorList>
    </citation>
    <scope>NUCLEOTIDE SEQUENCE [LARGE SCALE GENOMIC DNA]</scope>
    <source>
        <strain evidence="3">DSM 43163</strain>
    </source>
</reference>
<organism evidence="2 3">
    <name type="scientific">Thermomonospora echinospora</name>
    <dbReference type="NCBI Taxonomy" id="1992"/>
    <lineage>
        <taxon>Bacteria</taxon>
        <taxon>Bacillati</taxon>
        <taxon>Actinomycetota</taxon>
        <taxon>Actinomycetes</taxon>
        <taxon>Streptosporangiales</taxon>
        <taxon>Thermomonosporaceae</taxon>
        <taxon>Thermomonospora</taxon>
    </lineage>
</organism>
<feature type="region of interest" description="Disordered" evidence="1">
    <location>
        <begin position="1"/>
        <end position="31"/>
    </location>
</feature>
<name>A0A1H6CE32_9ACTN</name>
<dbReference type="Proteomes" id="UP000236723">
    <property type="component" value="Unassembled WGS sequence"/>
</dbReference>
<dbReference type="RefSeq" id="WP_200827383.1">
    <property type="nucleotide sequence ID" value="NZ_FNVO01000009.1"/>
</dbReference>